<reference evidence="2 3" key="1">
    <citation type="submission" date="2021-01" db="EMBL/GenBank/DDBJ databases">
        <title>Whole genome shotgun sequence of Plantactinospora endophytica NBRC 110450.</title>
        <authorList>
            <person name="Komaki H."/>
            <person name="Tamura T."/>
        </authorList>
    </citation>
    <scope>NUCLEOTIDE SEQUENCE [LARGE SCALE GENOMIC DNA]</scope>
    <source>
        <strain evidence="2 3">NBRC 110450</strain>
    </source>
</reference>
<sequence>MSSPVLNERDGQSTYQPQALKPRVIESPRLAIEAGGGPGSALAGLATSPTEVTRTTAVRSVESRVVVRRGADMGGLRIAVA</sequence>
<comment type="caution">
    <text evidence="2">The sequence shown here is derived from an EMBL/GenBank/DDBJ whole genome shotgun (WGS) entry which is preliminary data.</text>
</comment>
<dbReference type="Proteomes" id="UP000646749">
    <property type="component" value="Unassembled WGS sequence"/>
</dbReference>
<evidence type="ECO:0000313" key="2">
    <source>
        <dbReference type="EMBL" id="GIG92509.1"/>
    </source>
</evidence>
<protein>
    <submittedName>
        <fullName evidence="2">Uncharacterized protein</fullName>
    </submittedName>
</protein>
<evidence type="ECO:0000313" key="3">
    <source>
        <dbReference type="Proteomes" id="UP000646749"/>
    </source>
</evidence>
<keyword evidence="3" id="KW-1185">Reference proteome</keyword>
<gene>
    <name evidence="2" type="ORF">Pen02_74450</name>
</gene>
<organism evidence="2 3">
    <name type="scientific">Plantactinospora endophytica</name>
    <dbReference type="NCBI Taxonomy" id="673535"/>
    <lineage>
        <taxon>Bacteria</taxon>
        <taxon>Bacillati</taxon>
        <taxon>Actinomycetota</taxon>
        <taxon>Actinomycetes</taxon>
        <taxon>Micromonosporales</taxon>
        <taxon>Micromonosporaceae</taxon>
        <taxon>Plantactinospora</taxon>
    </lineage>
</organism>
<name>A0ABQ4ECV8_9ACTN</name>
<accession>A0ABQ4ECV8</accession>
<feature type="region of interest" description="Disordered" evidence="1">
    <location>
        <begin position="1"/>
        <end position="22"/>
    </location>
</feature>
<evidence type="ECO:0000256" key="1">
    <source>
        <dbReference type="SAM" id="MobiDB-lite"/>
    </source>
</evidence>
<dbReference type="EMBL" id="BONW01000044">
    <property type="protein sequence ID" value="GIG92509.1"/>
    <property type="molecule type" value="Genomic_DNA"/>
</dbReference>
<proteinExistence type="predicted"/>